<reference evidence="1 2" key="1">
    <citation type="journal article" date="2015" name="Proc. Natl. Acad. Sci. U.S.A.">
        <title>The resurrection genome of Boea hygrometrica: A blueprint for survival of dehydration.</title>
        <authorList>
            <person name="Xiao L."/>
            <person name="Yang G."/>
            <person name="Zhang L."/>
            <person name="Yang X."/>
            <person name="Zhao S."/>
            <person name="Ji Z."/>
            <person name="Zhou Q."/>
            <person name="Hu M."/>
            <person name="Wang Y."/>
            <person name="Chen M."/>
            <person name="Xu Y."/>
            <person name="Jin H."/>
            <person name="Xiao X."/>
            <person name="Hu G."/>
            <person name="Bao F."/>
            <person name="Hu Y."/>
            <person name="Wan P."/>
            <person name="Li L."/>
            <person name="Deng X."/>
            <person name="Kuang T."/>
            <person name="Xiang C."/>
            <person name="Zhu J.K."/>
            <person name="Oliver M.J."/>
            <person name="He Y."/>
        </authorList>
    </citation>
    <scope>NUCLEOTIDE SEQUENCE [LARGE SCALE GENOMIC DNA]</scope>
    <source>
        <strain evidence="2">cv. XS01</strain>
    </source>
</reference>
<evidence type="ECO:0000313" key="2">
    <source>
        <dbReference type="Proteomes" id="UP000250235"/>
    </source>
</evidence>
<organism evidence="1 2">
    <name type="scientific">Dorcoceras hygrometricum</name>
    <dbReference type="NCBI Taxonomy" id="472368"/>
    <lineage>
        <taxon>Eukaryota</taxon>
        <taxon>Viridiplantae</taxon>
        <taxon>Streptophyta</taxon>
        <taxon>Embryophyta</taxon>
        <taxon>Tracheophyta</taxon>
        <taxon>Spermatophyta</taxon>
        <taxon>Magnoliopsida</taxon>
        <taxon>eudicotyledons</taxon>
        <taxon>Gunneridae</taxon>
        <taxon>Pentapetalae</taxon>
        <taxon>asterids</taxon>
        <taxon>lamiids</taxon>
        <taxon>Lamiales</taxon>
        <taxon>Gesneriaceae</taxon>
        <taxon>Didymocarpoideae</taxon>
        <taxon>Trichosporeae</taxon>
        <taxon>Loxocarpinae</taxon>
        <taxon>Dorcoceras</taxon>
    </lineage>
</organism>
<dbReference type="Proteomes" id="UP000250235">
    <property type="component" value="Unassembled WGS sequence"/>
</dbReference>
<name>A0A2Z7BX04_9LAMI</name>
<gene>
    <name evidence="1" type="ORF">F511_12298</name>
</gene>
<proteinExistence type="predicted"/>
<dbReference type="AlphaFoldDB" id="A0A2Z7BX04"/>
<sequence length="189" mass="21342">MSPRVSTSTIHTPILQSFVYDSYTPDAPHDHLGTRGPSSSPKFPTCAIKIGGHPRSSYEYLGRWTEDSCLVQEYLPRTLSRCKRILRITEDIRQDILFHRLSPSINIRFVLSFYTHSFLHTFALSIYFSRSCSRTLPDLSIGGASPNTLPTPSDQLFVVADIEEEAQSSPLSLDVPELLDVVVFARRLR</sequence>
<dbReference type="EMBL" id="KV001309">
    <property type="protein sequence ID" value="KZV39153.1"/>
    <property type="molecule type" value="Genomic_DNA"/>
</dbReference>
<accession>A0A2Z7BX04</accession>
<keyword evidence="2" id="KW-1185">Reference proteome</keyword>
<evidence type="ECO:0000313" key="1">
    <source>
        <dbReference type="EMBL" id="KZV39153.1"/>
    </source>
</evidence>
<protein>
    <submittedName>
        <fullName evidence="1">Uncharacterized protein</fullName>
    </submittedName>
</protein>